<feature type="transmembrane region" description="Helical" evidence="9">
    <location>
        <begin position="278"/>
        <end position="299"/>
    </location>
</feature>
<keyword evidence="3" id="KW-0597">Phosphoprotein</keyword>
<dbReference type="AlphaFoldDB" id="A0A918G3U1"/>
<evidence type="ECO:0000256" key="1">
    <source>
        <dbReference type="ARBA" id="ARBA00000085"/>
    </source>
</evidence>
<keyword evidence="13" id="KW-1185">Reference proteome</keyword>
<keyword evidence="6 12" id="KW-0418">Kinase</keyword>
<feature type="transmembrane region" description="Helical" evidence="9">
    <location>
        <begin position="140"/>
        <end position="158"/>
    </location>
</feature>
<sequence length="553" mass="57217">METVATVRRWMAGLLAVAYLTDIAVLGSLWGGAALLVPLPMVATVFLALRRPVLGGLACAGAVLAMSVVLRERDPYSFFGVQSLLSLSATEALAGMMVIAIVIWRTPRGVAAAATLGLLASAVCAVLIRRPYWHYTDLDLASVGAVLAVGAGVALRLGGGDSPMRTFLRGQWPLALALTLALLVDSSATLDIDRLGPYAAFPLLAAVATAVCAVLGPRDALHWTINAAVIVAVSGVGIAVLAYLLDHPMSGLRPPAAIVAAQMALVAYVVRYCDRQKATSAVVALVGADALATIALAAATRDRPDTEFFLVAAFLLLLSVATGQYFGSRDRARNQSIRVAVSGAQQAERMALARELHDVVAHHVTGIVVQAQAAQLVADPAKTAQALAKIERSGTEALAAMRMLVGSMRGTQAGEAGAADAATADLAADLRAVAAGFPGPEVHMELSLPDTLPPEAGRTVLRIVQESLTNVSKHAQDASRVSVTVEPADGELRVRVSDDATTARVRPAGGSGGYGLVGMRERVELLGGAFAAGPGETAGWTVDARFPLRKDGS</sequence>
<organism evidence="12 13">
    <name type="scientific">Actinokineospora fastidiosa</name>
    <dbReference type="NCBI Taxonomy" id="1816"/>
    <lineage>
        <taxon>Bacteria</taxon>
        <taxon>Bacillati</taxon>
        <taxon>Actinomycetota</taxon>
        <taxon>Actinomycetes</taxon>
        <taxon>Pseudonocardiales</taxon>
        <taxon>Pseudonocardiaceae</taxon>
        <taxon>Actinokineospora</taxon>
    </lineage>
</organism>
<dbReference type="Pfam" id="PF02518">
    <property type="entry name" value="HATPase_c"/>
    <property type="match status" value="1"/>
</dbReference>
<gene>
    <name evidence="12" type="ORF">GCM10010171_08300</name>
</gene>
<dbReference type="GO" id="GO:0046983">
    <property type="term" value="F:protein dimerization activity"/>
    <property type="evidence" value="ECO:0007669"/>
    <property type="project" value="InterPro"/>
</dbReference>
<dbReference type="GO" id="GO:0016020">
    <property type="term" value="C:membrane"/>
    <property type="evidence" value="ECO:0007669"/>
    <property type="project" value="InterPro"/>
</dbReference>
<feature type="transmembrane region" description="Helical" evidence="9">
    <location>
        <begin position="110"/>
        <end position="128"/>
    </location>
</feature>
<evidence type="ECO:0000259" key="10">
    <source>
        <dbReference type="Pfam" id="PF02518"/>
    </source>
</evidence>
<evidence type="ECO:0000256" key="9">
    <source>
        <dbReference type="SAM" id="Phobius"/>
    </source>
</evidence>
<feature type="domain" description="Histidine kinase/HSP90-like ATPase" evidence="10">
    <location>
        <begin position="460"/>
        <end position="549"/>
    </location>
</feature>
<dbReference type="Pfam" id="PF07730">
    <property type="entry name" value="HisKA_3"/>
    <property type="match status" value="1"/>
</dbReference>
<dbReference type="EMBL" id="BMRB01000001">
    <property type="protein sequence ID" value="GGS18116.1"/>
    <property type="molecule type" value="Genomic_DNA"/>
</dbReference>
<dbReference type="InterPro" id="IPR036890">
    <property type="entry name" value="HATPase_C_sf"/>
</dbReference>
<keyword evidence="9" id="KW-0812">Transmembrane</keyword>
<keyword evidence="8" id="KW-0902">Two-component regulatory system</keyword>
<dbReference type="PANTHER" id="PTHR24421:SF10">
    <property type="entry name" value="NITRATE_NITRITE SENSOR PROTEIN NARQ"/>
    <property type="match status" value="1"/>
</dbReference>
<dbReference type="SUPFAM" id="SSF55874">
    <property type="entry name" value="ATPase domain of HSP90 chaperone/DNA topoisomerase II/histidine kinase"/>
    <property type="match status" value="1"/>
</dbReference>
<protein>
    <recommendedName>
        <fullName evidence="2">histidine kinase</fullName>
        <ecNumber evidence="2">2.7.13.3</ecNumber>
    </recommendedName>
</protein>
<evidence type="ECO:0000256" key="7">
    <source>
        <dbReference type="ARBA" id="ARBA00022840"/>
    </source>
</evidence>
<dbReference type="Gene3D" id="3.30.565.10">
    <property type="entry name" value="Histidine kinase-like ATPase, C-terminal domain"/>
    <property type="match status" value="1"/>
</dbReference>
<reference evidence="12" key="1">
    <citation type="journal article" date="2014" name="Int. J. Syst. Evol. Microbiol.">
        <title>Complete genome sequence of Corynebacterium casei LMG S-19264T (=DSM 44701T), isolated from a smear-ripened cheese.</title>
        <authorList>
            <consortium name="US DOE Joint Genome Institute (JGI-PGF)"/>
            <person name="Walter F."/>
            <person name="Albersmeier A."/>
            <person name="Kalinowski J."/>
            <person name="Ruckert C."/>
        </authorList>
    </citation>
    <scope>NUCLEOTIDE SEQUENCE</scope>
    <source>
        <strain evidence="12">JCM 3276</strain>
    </source>
</reference>
<feature type="transmembrane region" description="Helical" evidence="9">
    <location>
        <begin position="83"/>
        <end position="104"/>
    </location>
</feature>
<evidence type="ECO:0000256" key="5">
    <source>
        <dbReference type="ARBA" id="ARBA00022741"/>
    </source>
</evidence>
<dbReference type="InterPro" id="IPR003594">
    <property type="entry name" value="HATPase_dom"/>
</dbReference>
<keyword evidence="9" id="KW-0472">Membrane</keyword>
<evidence type="ECO:0000259" key="11">
    <source>
        <dbReference type="Pfam" id="PF07730"/>
    </source>
</evidence>
<feature type="transmembrane region" description="Helical" evidence="9">
    <location>
        <begin position="223"/>
        <end position="244"/>
    </location>
</feature>
<proteinExistence type="predicted"/>
<dbReference type="GO" id="GO:0005524">
    <property type="term" value="F:ATP binding"/>
    <property type="evidence" value="ECO:0007669"/>
    <property type="project" value="UniProtKB-KW"/>
</dbReference>
<keyword evidence="5" id="KW-0547">Nucleotide-binding</keyword>
<name>A0A918G3U1_9PSEU</name>
<dbReference type="PANTHER" id="PTHR24421">
    <property type="entry name" value="NITRATE/NITRITE SENSOR PROTEIN NARX-RELATED"/>
    <property type="match status" value="1"/>
</dbReference>
<keyword evidence="7" id="KW-0067">ATP-binding</keyword>
<dbReference type="EC" id="2.7.13.3" evidence="2"/>
<evidence type="ECO:0000256" key="2">
    <source>
        <dbReference type="ARBA" id="ARBA00012438"/>
    </source>
</evidence>
<dbReference type="Proteomes" id="UP000660680">
    <property type="component" value="Unassembled WGS sequence"/>
</dbReference>
<dbReference type="InterPro" id="IPR011712">
    <property type="entry name" value="Sig_transdc_His_kin_sub3_dim/P"/>
</dbReference>
<keyword evidence="9" id="KW-1133">Transmembrane helix</keyword>
<evidence type="ECO:0000256" key="6">
    <source>
        <dbReference type="ARBA" id="ARBA00022777"/>
    </source>
</evidence>
<accession>A0A918G3U1</accession>
<evidence type="ECO:0000256" key="3">
    <source>
        <dbReference type="ARBA" id="ARBA00022553"/>
    </source>
</evidence>
<feature type="transmembrane region" description="Helical" evidence="9">
    <location>
        <begin position="256"/>
        <end position="272"/>
    </location>
</feature>
<evidence type="ECO:0000313" key="12">
    <source>
        <dbReference type="EMBL" id="GGS18116.1"/>
    </source>
</evidence>
<evidence type="ECO:0000313" key="13">
    <source>
        <dbReference type="Proteomes" id="UP000660680"/>
    </source>
</evidence>
<feature type="transmembrane region" description="Helical" evidence="9">
    <location>
        <begin position="195"/>
        <end position="217"/>
    </location>
</feature>
<dbReference type="CDD" id="cd16917">
    <property type="entry name" value="HATPase_UhpB-NarQ-NarX-like"/>
    <property type="match status" value="1"/>
</dbReference>
<comment type="caution">
    <text evidence="12">The sequence shown here is derived from an EMBL/GenBank/DDBJ whole genome shotgun (WGS) entry which is preliminary data.</text>
</comment>
<feature type="transmembrane region" description="Helical" evidence="9">
    <location>
        <begin position="308"/>
        <end position="327"/>
    </location>
</feature>
<dbReference type="Gene3D" id="1.20.5.1930">
    <property type="match status" value="1"/>
</dbReference>
<keyword evidence="4" id="KW-0808">Transferase</keyword>
<evidence type="ECO:0000256" key="8">
    <source>
        <dbReference type="ARBA" id="ARBA00023012"/>
    </source>
</evidence>
<reference evidence="12" key="2">
    <citation type="submission" date="2020-09" db="EMBL/GenBank/DDBJ databases">
        <authorList>
            <person name="Sun Q."/>
            <person name="Ohkuma M."/>
        </authorList>
    </citation>
    <scope>NUCLEOTIDE SEQUENCE</scope>
    <source>
        <strain evidence="12">JCM 3276</strain>
    </source>
</reference>
<feature type="transmembrane region" description="Helical" evidence="9">
    <location>
        <begin position="53"/>
        <end position="71"/>
    </location>
</feature>
<evidence type="ECO:0000256" key="4">
    <source>
        <dbReference type="ARBA" id="ARBA00022679"/>
    </source>
</evidence>
<comment type="catalytic activity">
    <reaction evidence="1">
        <text>ATP + protein L-histidine = ADP + protein N-phospho-L-histidine.</text>
        <dbReference type="EC" id="2.7.13.3"/>
    </reaction>
</comment>
<dbReference type="GO" id="GO:0000155">
    <property type="term" value="F:phosphorelay sensor kinase activity"/>
    <property type="evidence" value="ECO:0007669"/>
    <property type="project" value="InterPro"/>
</dbReference>
<feature type="transmembrane region" description="Helical" evidence="9">
    <location>
        <begin position="12"/>
        <end position="33"/>
    </location>
</feature>
<feature type="domain" description="Signal transduction histidine kinase subgroup 3 dimerisation and phosphoacceptor" evidence="11">
    <location>
        <begin position="348"/>
        <end position="411"/>
    </location>
</feature>
<dbReference type="InterPro" id="IPR050482">
    <property type="entry name" value="Sensor_HK_TwoCompSys"/>
</dbReference>
<dbReference type="RefSeq" id="WP_189208910.1">
    <property type="nucleotide sequence ID" value="NZ_BMRB01000001.1"/>
</dbReference>